<dbReference type="Pfam" id="PF00753">
    <property type="entry name" value="Lactamase_B"/>
    <property type="match status" value="1"/>
</dbReference>
<evidence type="ECO:0000313" key="8">
    <source>
        <dbReference type="EMBL" id="MBB5375888.1"/>
    </source>
</evidence>
<comment type="cofactor">
    <cofactor evidence="1">
        <name>Zn(2+)</name>
        <dbReference type="ChEBI" id="CHEBI:29105"/>
    </cofactor>
</comment>
<dbReference type="InterPro" id="IPR036866">
    <property type="entry name" value="RibonucZ/Hydroxyglut_hydro"/>
</dbReference>
<dbReference type="InterPro" id="IPR001279">
    <property type="entry name" value="Metallo-B-lactamas"/>
</dbReference>
<comment type="caution">
    <text evidence="8">The sequence shown here is derived from an EMBL/GenBank/DDBJ whole genome shotgun (WGS) entry which is preliminary data.</text>
</comment>
<evidence type="ECO:0000256" key="4">
    <source>
        <dbReference type="ARBA" id="ARBA00022801"/>
    </source>
</evidence>
<evidence type="ECO:0000256" key="2">
    <source>
        <dbReference type="ARBA" id="ARBA00007749"/>
    </source>
</evidence>
<reference evidence="10" key="2">
    <citation type="journal article" date="2019" name="Int. J. Syst. Evol. Microbiol.">
        <title>The Global Catalogue of Microorganisms (GCM) 10K type strain sequencing project: providing services to taxonomists for standard genome sequencing and annotation.</title>
        <authorList>
            <consortium name="The Broad Institute Genomics Platform"/>
            <consortium name="The Broad Institute Genome Sequencing Center for Infectious Disease"/>
            <person name="Wu L."/>
            <person name="Ma J."/>
        </authorList>
    </citation>
    <scope>NUCLEOTIDE SEQUENCE [LARGE SCALE GENOMIC DNA]</scope>
    <source>
        <strain evidence="10">CGMCC 1.18437</strain>
    </source>
</reference>
<dbReference type="PANTHER" id="PTHR42978:SF2">
    <property type="entry name" value="102 KBASES UNSTABLE REGION: FROM 1 TO 119443"/>
    <property type="match status" value="1"/>
</dbReference>
<feature type="domain" description="Metallo-beta-lactamase" evidence="6">
    <location>
        <begin position="34"/>
        <end position="274"/>
    </location>
</feature>
<name>A0A7W8NQI1_9DEIO</name>
<dbReference type="EMBL" id="BNAJ01000002">
    <property type="protein sequence ID" value="GHF36290.1"/>
    <property type="molecule type" value="Genomic_DNA"/>
</dbReference>
<dbReference type="InterPro" id="IPR051013">
    <property type="entry name" value="MBL_superfamily_lactonases"/>
</dbReference>
<comment type="similarity">
    <text evidence="2">Belongs to the metallo-beta-lactamase superfamily.</text>
</comment>
<dbReference type="Proteomes" id="UP000539473">
    <property type="component" value="Unassembled WGS sequence"/>
</dbReference>
<evidence type="ECO:0000259" key="6">
    <source>
        <dbReference type="SMART" id="SM00849"/>
    </source>
</evidence>
<proteinExistence type="inferred from homology"/>
<gene>
    <name evidence="7" type="primary">gumP</name>
    <name evidence="7" type="ORF">GCM10017781_11150</name>
    <name evidence="8" type="ORF">HNQ07_001345</name>
</gene>
<dbReference type="PANTHER" id="PTHR42978">
    <property type="entry name" value="QUORUM-QUENCHING LACTONASE YTNP-RELATED-RELATED"/>
    <property type="match status" value="1"/>
</dbReference>
<dbReference type="EMBL" id="JACHFK010000002">
    <property type="protein sequence ID" value="MBB5375888.1"/>
    <property type="molecule type" value="Genomic_DNA"/>
</dbReference>
<evidence type="ECO:0000313" key="9">
    <source>
        <dbReference type="Proteomes" id="UP000539473"/>
    </source>
</evidence>
<dbReference type="GO" id="GO:0046872">
    <property type="term" value="F:metal ion binding"/>
    <property type="evidence" value="ECO:0007669"/>
    <property type="project" value="UniProtKB-KW"/>
</dbReference>
<reference evidence="7" key="4">
    <citation type="submission" date="2024-05" db="EMBL/GenBank/DDBJ databases">
        <authorList>
            <person name="Sun Q."/>
            <person name="Zhou Y."/>
        </authorList>
    </citation>
    <scope>NUCLEOTIDE SEQUENCE</scope>
    <source>
        <strain evidence="7">CGMCC 1.18437</strain>
    </source>
</reference>
<organism evidence="8 9">
    <name type="scientific">Deinococcus metalli</name>
    <dbReference type="NCBI Taxonomy" id="1141878"/>
    <lineage>
        <taxon>Bacteria</taxon>
        <taxon>Thermotogati</taxon>
        <taxon>Deinococcota</taxon>
        <taxon>Deinococci</taxon>
        <taxon>Deinococcales</taxon>
        <taxon>Deinococcaceae</taxon>
        <taxon>Deinococcus</taxon>
    </lineage>
</organism>
<accession>A0A7W8NQI1</accession>
<dbReference type="Gene3D" id="3.60.15.10">
    <property type="entry name" value="Ribonuclease Z/Hydroxyacylglutathione hydrolase-like"/>
    <property type="match status" value="1"/>
</dbReference>
<keyword evidence="10" id="KW-1185">Reference proteome</keyword>
<evidence type="ECO:0000256" key="1">
    <source>
        <dbReference type="ARBA" id="ARBA00001947"/>
    </source>
</evidence>
<evidence type="ECO:0000256" key="3">
    <source>
        <dbReference type="ARBA" id="ARBA00022723"/>
    </source>
</evidence>
<protein>
    <submittedName>
        <fullName evidence="8">Glyoxylase-like metal-dependent hydrolase (Beta-lactamase superfamily II)</fullName>
    </submittedName>
    <submittedName>
        <fullName evidence="7">MBL fold metallo-hydrolase</fullName>
    </submittedName>
</protein>
<dbReference type="CDD" id="cd07730">
    <property type="entry name" value="metallo-hydrolase-like_MBL-fold"/>
    <property type="match status" value="1"/>
</dbReference>
<keyword evidence="3" id="KW-0479">Metal-binding</keyword>
<reference evidence="8 9" key="3">
    <citation type="submission" date="2020-08" db="EMBL/GenBank/DDBJ databases">
        <title>Genomic Encyclopedia of Type Strains, Phase IV (KMG-IV): sequencing the most valuable type-strain genomes for metagenomic binning, comparative biology and taxonomic classification.</title>
        <authorList>
            <person name="Goeker M."/>
        </authorList>
    </citation>
    <scope>NUCLEOTIDE SEQUENCE [LARGE SCALE GENOMIC DNA]</scope>
    <source>
        <strain evidence="8 9">DSM 27521</strain>
    </source>
</reference>
<evidence type="ECO:0000313" key="10">
    <source>
        <dbReference type="Proteomes" id="UP000619376"/>
    </source>
</evidence>
<keyword evidence="4 8" id="KW-0378">Hydrolase</keyword>
<dbReference type="RefSeq" id="WP_229831840.1">
    <property type="nucleotide sequence ID" value="NZ_BNAJ01000002.1"/>
</dbReference>
<dbReference type="SMART" id="SM00849">
    <property type="entry name" value="Lactamase_B"/>
    <property type="match status" value="1"/>
</dbReference>
<evidence type="ECO:0000256" key="5">
    <source>
        <dbReference type="ARBA" id="ARBA00022833"/>
    </source>
</evidence>
<sequence length="282" mass="30108">MTGGVGVTPLVAGHCMNVGAHTERGGAWRVRRYPAGFALLHHPERGPVLFDTGYSERVRALMRRWPGVLYGAVTPVRLAPGEAAADQLRALGIKPAEVQHVIVSHLHADHVGGLRDFPRARIHLDGAGLRALAPLRGVRAVRRAFLPDLLPDDLAQRAEALAFRTAPPGLDPFETSADVFGDGTVHALPVPGHAPGMVALVVRRAPDAALTGDGAGLVLLAADAAWSVRALRRGLDVPALARLAFWNPAQERASAGRLRAWITAHPRVRVIVSHDDPEVDRA</sequence>
<dbReference type="Proteomes" id="UP000619376">
    <property type="component" value="Unassembled WGS sequence"/>
</dbReference>
<evidence type="ECO:0000313" key="7">
    <source>
        <dbReference type="EMBL" id="GHF36290.1"/>
    </source>
</evidence>
<keyword evidence="5" id="KW-0862">Zinc</keyword>
<dbReference type="SUPFAM" id="SSF56281">
    <property type="entry name" value="Metallo-hydrolase/oxidoreductase"/>
    <property type="match status" value="1"/>
</dbReference>
<reference evidence="7" key="1">
    <citation type="journal article" date="2014" name="Int. J. Syst. Evol. Microbiol.">
        <title>Complete genome of a new Firmicutes species belonging to the dominant human colonic microbiota ('Ruminococcus bicirculans') reveals two chromosomes and a selective capacity to utilize plant glucans.</title>
        <authorList>
            <consortium name="NISC Comparative Sequencing Program"/>
            <person name="Wegmann U."/>
            <person name="Louis P."/>
            <person name="Goesmann A."/>
            <person name="Henrissat B."/>
            <person name="Duncan S.H."/>
            <person name="Flint H.J."/>
        </authorList>
    </citation>
    <scope>NUCLEOTIDE SEQUENCE</scope>
    <source>
        <strain evidence="7">CGMCC 1.18437</strain>
    </source>
</reference>
<dbReference type="AlphaFoldDB" id="A0A7W8NQI1"/>
<dbReference type="GO" id="GO:0016787">
    <property type="term" value="F:hydrolase activity"/>
    <property type="evidence" value="ECO:0007669"/>
    <property type="project" value="UniProtKB-KW"/>
</dbReference>